<reference evidence="2 3" key="1">
    <citation type="submission" date="2019-07" db="EMBL/GenBank/DDBJ databases">
        <title>Whole genome shotgun sequence of Knoellia locipacati NBRC 109775.</title>
        <authorList>
            <person name="Hosoyama A."/>
            <person name="Uohara A."/>
            <person name="Ohji S."/>
            <person name="Ichikawa N."/>
        </authorList>
    </citation>
    <scope>NUCLEOTIDE SEQUENCE [LARGE SCALE GENOMIC DNA]</scope>
    <source>
        <strain evidence="2 3">NBRC 109775</strain>
    </source>
</reference>
<feature type="chain" id="PRO_5021903698" description="Lipoprotein" evidence="1">
    <location>
        <begin position="29"/>
        <end position="171"/>
    </location>
</feature>
<sequence>MKAVKARTTAIALAGVLALSACSGTSSAETAAVVDGRVITEQQVREATAQINKAFKPEQPLTAAQTLTLLIRAPYINEAAAAAGRAQSQSAAKAALKDFPETPAESTVEILQAEASLQQVDDAGRQALTQKFAKLDMKINPRYGTFDPQQASLVAAQPNWMVPVAPTAPAQ</sequence>
<dbReference type="Proteomes" id="UP000321793">
    <property type="component" value="Unassembled WGS sequence"/>
</dbReference>
<evidence type="ECO:0008006" key="4">
    <source>
        <dbReference type="Google" id="ProtNLM"/>
    </source>
</evidence>
<dbReference type="PROSITE" id="PS51257">
    <property type="entry name" value="PROKAR_LIPOPROTEIN"/>
    <property type="match status" value="1"/>
</dbReference>
<protein>
    <recommendedName>
        <fullName evidence="4">Lipoprotein</fullName>
    </recommendedName>
</protein>
<dbReference type="OrthoDB" id="5147169at2"/>
<dbReference type="AlphaFoldDB" id="A0A512SXB4"/>
<evidence type="ECO:0000313" key="3">
    <source>
        <dbReference type="Proteomes" id="UP000321793"/>
    </source>
</evidence>
<gene>
    <name evidence="2" type="ORF">KLO01_06060</name>
</gene>
<evidence type="ECO:0000313" key="2">
    <source>
        <dbReference type="EMBL" id="GEQ12559.1"/>
    </source>
</evidence>
<evidence type="ECO:0000256" key="1">
    <source>
        <dbReference type="SAM" id="SignalP"/>
    </source>
</evidence>
<dbReference type="EMBL" id="BKBA01000003">
    <property type="protein sequence ID" value="GEQ12559.1"/>
    <property type="molecule type" value="Genomic_DNA"/>
</dbReference>
<feature type="signal peptide" evidence="1">
    <location>
        <begin position="1"/>
        <end position="28"/>
    </location>
</feature>
<proteinExistence type="predicted"/>
<keyword evidence="3" id="KW-1185">Reference proteome</keyword>
<comment type="caution">
    <text evidence="2">The sequence shown here is derived from an EMBL/GenBank/DDBJ whole genome shotgun (WGS) entry which is preliminary data.</text>
</comment>
<dbReference type="RefSeq" id="WP_147062062.1">
    <property type="nucleotide sequence ID" value="NZ_BAABDN010000001.1"/>
</dbReference>
<organism evidence="2 3">
    <name type="scientific">Knoellia locipacati</name>
    <dbReference type="NCBI Taxonomy" id="882824"/>
    <lineage>
        <taxon>Bacteria</taxon>
        <taxon>Bacillati</taxon>
        <taxon>Actinomycetota</taxon>
        <taxon>Actinomycetes</taxon>
        <taxon>Micrococcales</taxon>
        <taxon>Intrasporangiaceae</taxon>
        <taxon>Knoellia</taxon>
    </lineage>
</organism>
<accession>A0A512SXB4</accession>
<name>A0A512SXB4_9MICO</name>
<keyword evidence="1" id="KW-0732">Signal</keyword>